<organism evidence="1 2">
    <name type="scientific">Novosphingobium colocasiae</name>
    <dbReference type="NCBI Taxonomy" id="1256513"/>
    <lineage>
        <taxon>Bacteria</taxon>
        <taxon>Pseudomonadati</taxon>
        <taxon>Pseudomonadota</taxon>
        <taxon>Alphaproteobacteria</taxon>
        <taxon>Sphingomonadales</taxon>
        <taxon>Sphingomonadaceae</taxon>
        <taxon>Novosphingobium</taxon>
    </lineage>
</organism>
<comment type="caution">
    <text evidence="1">The sequence shown here is derived from an EMBL/GenBank/DDBJ whole genome shotgun (WGS) entry which is preliminary data.</text>
</comment>
<keyword evidence="2" id="KW-1185">Reference proteome</keyword>
<dbReference type="EMBL" id="BMZA01000003">
    <property type="protein sequence ID" value="GGZ00747.1"/>
    <property type="molecule type" value="Genomic_DNA"/>
</dbReference>
<sequence>MAPDTRLRLAAIRKALEDIIVPLIPAEASFAQEQLGLILRSIGIVRDQIPHEEAFLIHDAHAFATLGHALGQHARPQDTCAAPLREAIARVEAICPAQALRRSELEQAVGAMRACIEQAVEEIGADAARLSAIAPLILTHTETQTLLERRWVVGTGFDPAPEALPALDGILYPASTEITA</sequence>
<name>A0A918UF98_9SPHN</name>
<reference evidence="1" key="2">
    <citation type="submission" date="2020-09" db="EMBL/GenBank/DDBJ databases">
        <authorList>
            <person name="Sun Q."/>
            <person name="Kim S."/>
        </authorList>
    </citation>
    <scope>NUCLEOTIDE SEQUENCE</scope>
    <source>
        <strain evidence="1">KCTC 32255</strain>
    </source>
</reference>
<gene>
    <name evidence="1" type="ORF">GCM10011614_14780</name>
</gene>
<dbReference type="AlphaFoldDB" id="A0A918UF98"/>
<proteinExistence type="predicted"/>
<evidence type="ECO:0000313" key="1">
    <source>
        <dbReference type="EMBL" id="GGZ00747.1"/>
    </source>
</evidence>
<evidence type="ECO:0000313" key="2">
    <source>
        <dbReference type="Proteomes" id="UP000648075"/>
    </source>
</evidence>
<accession>A0A918UF98</accession>
<reference evidence="1" key="1">
    <citation type="journal article" date="2014" name="Int. J. Syst. Evol. Microbiol.">
        <title>Complete genome sequence of Corynebacterium casei LMG S-19264T (=DSM 44701T), isolated from a smear-ripened cheese.</title>
        <authorList>
            <consortium name="US DOE Joint Genome Institute (JGI-PGF)"/>
            <person name="Walter F."/>
            <person name="Albersmeier A."/>
            <person name="Kalinowski J."/>
            <person name="Ruckert C."/>
        </authorList>
    </citation>
    <scope>NUCLEOTIDE SEQUENCE</scope>
    <source>
        <strain evidence="1">KCTC 32255</strain>
    </source>
</reference>
<protein>
    <submittedName>
        <fullName evidence="1">Uncharacterized protein</fullName>
    </submittedName>
</protein>
<dbReference type="Proteomes" id="UP000648075">
    <property type="component" value="Unassembled WGS sequence"/>
</dbReference>
<dbReference type="RefSeq" id="WP_189620512.1">
    <property type="nucleotide sequence ID" value="NZ_BMZA01000003.1"/>
</dbReference>